<reference evidence="1" key="1">
    <citation type="journal article" date="2021" name="Proc. Natl. Acad. Sci. U.S.A.">
        <title>A Catalog of Tens of Thousands of Viruses from Human Metagenomes Reveals Hidden Associations with Chronic Diseases.</title>
        <authorList>
            <person name="Tisza M.J."/>
            <person name="Buck C.B."/>
        </authorList>
    </citation>
    <scope>NUCLEOTIDE SEQUENCE</scope>
    <source>
        <strain evidence="1">CtqfO1</strain>
    </source>
</reference>
<evidence type="ECO:0000313" key="1">
    <source>
        <dbReference type="EMBL" id="DAF57562.1"/>
    </source>
</evidence>
<proteinExistence type="predicted"/>
<accession>A0A8S5T464</accession>
<dbReference type="EMBL" id="BK032734">
    <property type="protein sequence ID" value="DAF57562.1"/>
    <property type="molecule type" value="Genomic_DNA"/>
</dbReference>
<organism evidence="1">
    <name type="scientific">Myoviridae sp. ctqfO1</name>
    <dbReference type="NCBI Taxonomy" id="2827710"/>
    <lineage>
        <taxon>Viruses</taxon>
        <taxon>Duplodnaviria</taxon>
        <taxon>Heunggongvirae</taxon>
        <taxon>Uroviricota</taxon>
        <taxon>Caudoviricetes</taxon>
    </lineage>
</organism>
<sequence>MNTYEITFRTQVEASVKVKANSAEEAMERVENSDVYDFVHKAYDFSYSNWDLEVEHVREII</sequence>
<name>A0A8S5T464_9CAUD</name>
<protein>
    <submittedName>
        <fullName evidence="1">PcfM DpnD/PcfM-like protein</fullName>
    </submittedName>
</protein>